<keyword evidence="1" id="KW-0723">Serine/threonine-protein kinase</keyword>
<proteinExistence type="predicted"/>
<dbReference type="PANTHER" id="PTHR45646">
    <property type="entry name" value="SERINE/THREONINE-PROTEIN KINASE DOA-RELATED"/>
    <property type="match status" value="1"/>
</dbReference>
<dbReference type="OrthoDB" id="5979581at2759"/>
<evidence type="ECO:0000259" key="8">
    <source>
        <dbReference type="PROSITE" id="PS50011"/>
    </source>
</evidence>
<sequence>MSDHREPRSPRRNGDRDVQDPIQEDAFPDDLFFDGLDHAPATSHGRGLSSHPPGNRLGHAGRYCVIHKLGHGGFSTVWLCRDSLDCKYVAVKILTADVATDDLPDLRLMSLNKSDPGAEYINIPNDHFSPEGPNGICVIDFGESYQILSPPTDLGIPENYLPPEVIIEGGTSIGLACDLWALGCTLFEIRHQVRLFYMINNKDELLAEMVRFFGKLPESWWESWEARTDFFDENGKTLSAADEGYTLDTVLDNKIEVFERGSKDKNIFIVPKEEQKLCKDLLLKLLTYTPGDRLNAEEAMQYDWFKL</sequence>
<dbReference type="GO" id="GO:0004674">
    <property type="term" value="F:protein serine/threonine kinase activity"/>
    <property type="evidence" value="ECO:0007669"/>
    <property type="project" value="UniProtKB-KW"/>
</dbReference>
<keyword evidence="2" id="KW-0808">Transferase</keyword>
<dbReference type="Proteomes" id="UP000184330">
    <property type="component" value="Unassembled WGS sequence"/>
</dbReference>
<feature type="binding site" evidence="6">
    <location>
        <position position="92"/>
    </location>
    <ligand>
        <name>ATP</name>
        <dbReference type="ChEBI" id="CHEBI:30616"/>
    </ligand>
</feature>
<dbReference type="InterPro" id="IPR000719">
    <property type="entry name" value="Prot_kinase_dom"/>
</dbReference>
<dbReference type="InterPro" id="IPR011009">
    <property type="entry name" value="Kinase-like_dom_sf"/>
</dbReference>
<dbReference type="GO" id="GO:0005524">
    <property type="term" value="F:ATP binding"/>
    <property type="evidence" value="ECO:0007669"/>
    <property type="project" value="UniProtKB-UniRule"/>
</dbReference>
<organism evidence="9 10">
    <name type="scientific">Phialocephala subalpina</name>
    <dbReference type="NCBI Taxonomy" id="576137"/>
    <lineage>
        <taxon>Eukaryota</taxon>
        <taxon>Fungi</taxon>
        <taxon>Dikarya</taxon>
        <taxon>Ascomycota</taxon>
        <taxon>Pezizomycotina</taxon>
        <taxon>Leotiomycetes</taxon>
        <taxon>Helotiales</taxon>
        <taxon>Mollisiaceae</taxon>
        <taxon>Phialocephala</taxon>
        <taxon>Phialocephala fortinii species complex</taxon>
    </lineage>
</organism>
<dbReference type="SMART" id="SM00220">
    <property type="entry name" value="S_TKc"/>
    <property type="match status" value="1"/>
</dbReference>
<evidence type="ECO:0000313" key="9">
    <source>
        <dbReference type="EMBL" id="CZR51029.1"/>
    </source>
</evidence>
<dbReference type="InterPro" id="IPR017441">
    <property type="entry name" value="Protein_kinase_ATP_BS"/>
</dbReference>
<dbReference type="Pfam" id="PF00069">
    <property type="entry name" value="Pkinase"/>
    <property type="match status" value="1"/>
</dbReference>
<reference evidence="9 10" key="1">
    <citation type="submission" date="2016-03" db="EMBL/GenBank/DDBJ databases">
        <authorList>
            <person name="Ploux O."/>
        </authorList>
    </citation>
    <scope>NUCLEOTIDE SEQUENCE [LARGE SCALE GENOMIC DNA]</scope>
    <source>
        <strain evidence="9 10">UAMH 11012</strain>
    </source>
</reference>
<feature type="domain" description="Protein kinase" evidence="8">
    <location>
        <begin position="1"/>
        <end position="305"/>
    </location>
</feature>
<evidence type="ECO:0000256" key="2">
    <source>
        <dbReference type="ARBA" id="ARBA00022679"/>
    </source>
</evidence>
<dbReference type="PROSITE" id="PS50011">
    <property type="entry name" value="PROTEIN_KINASE_DOM"/>
    <property type="match status" value="1"/>
</dbReference>
<evidence type="ECO:0000313" key="10">
    <source>
        <dbReference type="Proteomes" id="UP000184330"/>
    </source>
</evidence>
<dbReference type="PROSITE" id="PS00107">
    <property type="entry name" value="PROTEIN_KINASE_ATP"/>
    <property type="match status" value="1"/>
</dbReference>
<evidence type="ECO:0000256" key="6">
    <source>
        <dbReference type="PROSITE-ProRule" id="PRU10141"/>
    </source>
</evidence>
<keyword evidence="4 9" id="KW-0418">Kinase</keyword>
<dbReference type="SUPFAM" id="SSF56112">
    <property type="entry name" value="Protein kinase-like (PK-like)"/>
    <property type="match status" value="1"/>
</dbReference>
<dbReference type="Gene3D" id="3.30.200.20">
    <property type="entry name" value="Phosphorylase Kinase, domain 1"/>
    <property type="match status" value="1"/>
</dbReference>
<dbReference type="AlphaFoldDB" id="A0A1L7WE85"/>
<gene>
    <name evidence="9" type="ORF">PAC_00904</name>
</gene>
<name>A0A1L7WE85_9HELO</name>
<evidence type="ECO:0000256" key="3">
    <source>
        <dbReference type="ARBA" id="ARBA00022741"/>
    </source>
</evidence>
<accession>A0A1L7WE85</accession>
<dbReference type="InterPro" id="IPR051175">
    <property type="entry name" value="CLK_kinases"/>
</dbReference>
<keyword evidence="3 6" id="KW-0547">Nucleotide-binding</keyword>
<dbReference type="PANTHER" id="PTHR45646:SF11">
    <property type="entry name" value="SERINE_THREONINE-PROTEIN KINASE DOA"/>
    <property type="match status" value="1"/>
</dbReference>
<evidence type="ECO:0000256" key="4">
    <source>
        <dbReference type="ARBA" id="ARBA00022777"/>
    </source>
</evidence>
<dbReference type="STRING" id="576137.A0A1L7WE85"/>
<dbReference type="EMBL" id="FJOG01000001">
    <property type="protein sequence ID" value="CZR51029.1"/>
    <property type="molecule type" value="Genomic_DNA"/>
</dbReference>
<evidence type="ECO:0000256" key="7">
    <source>
        <dbReference type="SAM" id="MobiDB-lite"/>
    </source>
</evidence>
<dbReference type="Gene3D" id="1.10.510.10">
    <property type="entry name" value="Transferase(Phosphotransferase) domain 1"/>
    <property type="match status" value="1"/>
</dbReference>
<keyword evidence="5 6" id="KW-0067">ATP-binding</keyword>
<evidence type="ECO:0000256" key="1">
    <source>
        <dbReference type="ARBA" id="ARBA00022527"/>
    </source>
</evidence>
<keyword evidence="10" id="KW-1185">Reference proteome</keyword>
<evidence type="ECO:0000256" key="5">
    <source>
        <dbReference type="ARBA" id="ARBA00022840"/>
    </source>
</evidence>
<feature type="compositionally biased region" description="Basic and acidic residues" evidence="7">
    <location>
        <begin position="1"/>
        <end position="19"/>
    </location>
</feature>
<protein>
    <submittedName>
        <fullName evidence="9">Related to dis1-suppressing protein kinase dsk1</fullName>
    </submittedName>
</protein>
<dbReference type="GO" id="GO:0005634">
    <property type="term" value="C:nucleus"/>
    <property type="evidence" value="ECO:0007669"/>
    <property type="project" value="TreeGrafter"/>
</dbReference>
<feature type="region of interest" description="Disordered" evidence="7">
    <location>
        <begin position="1"/>
        <end position="22"/>
    </location>
</feature>